<dbReference type="AlphaFoldDB" id="A0AA39TBZ3"/>
<dbReference type="Gene3D" id="3.40.50.800">
    <property type="entry name" value="Anticodon-binding domain"/>
    <property type="match status" value="1"/>
</dbReference>
<evidence type="ECO:0000313" key="4">
    <source>
        <dbReference type="EMBL" id="KAK0479051.1"/>
    </source>
</evidence>
<comment type="caution">
    <text evidence="4">The sequence shown here is derived from an EMBL/GenBank/DDBJ whole genome shotgun (WGS) entry which is preliminary data.</text>
</comment>
<name>A0AA39TBZ3_9AGAR</name>
<dbReference type="InterPro" id="IPR024435">
    <property type="entry name" value="HisRS-related_dom"/>
</dbReference>
<proteinExistence type="predicted"/>
<gene>
    <name evidence="4" type="ORF">EDD18DRAFT_1364368</name>
</gene>
<dbReference type="PANTHER" id="PTHR11476:SF10">
    <property type="entry name" value="NON-SPECIFIC SERINE_THREONINE PROTEIN KINASE"/>
    <property type="match status" value="1"/>
</dbReference>
<evidence type="ECO:0000259" key="3">
    <source>
        <dbReference type="Pfam" id="PF12745"/>
    </source>
</evidence>
<dbReference type="Pfam" id="PF12745">
    <property type="entry name" value="HGTP_anticodon2"/>
    <property type="match status" value="2"/>
</dbReference>
<dbReference type="InterPro" id="IPR045864">
    <property type="entry name" value="aa-tRNA-synth_II/BPL/LPL"/>
</dbReference>
<keyword evidence="1" id="KW-0547">Nucleotide-binding</keyword>
<protein>
    <recommendedName>
        <fullName evidence="3">Histidyl tRNA synthetase-related domain-containing protein</fullName>
    </recommendedName>
</protein>
<dbReference type="GO" id="GO:0032543">
    <property type="term" value="P:mitochondrial translation"/>
    <property type="evidence" value="ECO:0007669"/>
    <property type="project" value="TreeGrafter"/>
</dbReference>
<reference evidence="4" key="1">
    <citation type="submission" date="2023-06" db="EMBL/GenBank/DDBJ databases">
        <authorList>
            <consortium name="Lawrence Berkeley National Laboratory"/>
            <person name="Ahrendt S."/>
            <person name="Sahu N."/>
            <person name="Indic B."/>
            <person name="Wong-Bajracharya J."/>
            <person name="Merenyi Z."/>
            <person name="Ke H.-M."/>
            <person name="Monk M."/>
            <person name="Kocsube S."/>
            <person name="Drula E."/>
            <person name="Lipzen A."/>
            <person name="Balint B."/>
            <person name="Henrissat B."/>
            <person name="Andreopoulos B."/>
            <person name="Martin F.M."/>
            <person name="Harder C.B."/>
            <person name="Rigling D."/>
            <person name="Ford K.L."/>
            <person name="Foster G.D."/>
            <person name="Pangilinan J."/>
            <person name="Papanicolaou A."/>
            <person name="Barry K."/>
            <person name="LaButti K."/>
            <person name="Viragh M."/>
            <person name="Koriabine M."/>
            <person name="Yan M."/>
            <person name="Riley R."/>
            <person name="Champramary S."/>
            <person name="Plett K.L."/>
            <person name="Tsai I.J."/>
            <person name="Slot J."/>
            <person name="Sipos G."/>
            <person name="Plett J."/>
            <person name="Nagy L.G."/>
            <person name="Grigoriev I.V."/>
        </authorList>
    </citation>
    <scope>NUCLEOTIDE SEQUENCE</scope>
    <source>
        <strain evidence="4">HWK02</strain>
    </source>
</reference>
<dbReference type="GO" id="GO:0004821">
    <property type="term" value="F:histidine-tRNA ligase activity"/>
    <property type="evidence" value="ECO:0007669"/>
    <property type="project" value="TreeGrafter"/>
</dbReference>
<dbReference type="Gene3D" id="3.30.930.10">
    <property type="entry name" value="Bira Bifunctional Protein, Domain 2"/>
    <property type="match status" value="1"/>
</dbReference>
<evidence type="ECO:0000256" key="2">
    <source>
        <dbReference type="ARBA" id="ARBA00022840"/>
    </source>
</evidence>
<dbReference type="SUPFAM" id="SSF55681">
    <property type="entry name" value="Class II aaRS and biotin synthetases"/>
    <property type="match status" value="1"/>
</dbReference>
<dbReference type="GO" id="GO:0003723">
    <property type="term" value="F:RNA binding"/>
    <property type="evidence" value="ECO:0007669"/>
    <property type="project" value="TreeGrafter"/>
</dbReference>
<dbReference type="PANTHER" id="PTHR11476">
    <property type="entry name" value="HISTIDYL-TRNA SYNTHETASE"/>
    <property type="match status" value="1"/>
</dbReference>
<evidence type="ECO:0000313" key="5">
    <source>
        <dbReference type="Proteomes" id="UP001175228"/>
    </source>
</evidence>
<dbReference type="GO" id="GO:0005739">
    <property type="term" value="C:mitochondrion"/>
    <property type="evidence" value="ECO:0007669"/>
    <property type="project" value="TreeGrafter"/>
</dbReference>
<dbReference type="Proteomes" id="UP001175228">
    <property type="component" value="Unassembled WGS sequence"/>
</dbReference>
<accession>A0AA39TBZ3</accession>
<dbReference type="GO" id="GO:0006427">
    <property type="term" value="P:histidyl-tRNA aminoacylation"/>
    <property type="evidence" value="ECO:0007669"/>
    <property type="project" value="TreeGrafter"/>
</dbReference>
<keyword evidence="5" id="KW-1185">Reference proteome</keyword>
<sequence length="497" mass="55053">MPITSTEDDKDHAVFIDRHGDIVKLPSVFLLRSHDLPLAGVLRGSNAFISPMCIDLTGHPRPHKAAVFDIVTPDLMSGPVAAGAEILAVADNCLDTFPNLAQMYEVHVSHSNIVDAVLSRLPAAHKSAIVEIINQPKSSTSQKRALFLKKGLLRSAADELEVLSDTYEDVEPLLMRLDKLSSPLLEMIRPAIEEIKTVVKTASLAGVSRPIKFYPLMVGNHLKDFKHGILVEVVRRSKRIELLAAGGRQIAIDKITAARRNLLDTGVPRRCDVYVISYHPGYLQDRLELASYLWRHNISADVMYESAITNIETSVTDLCKREGILFTVNPKPKRDQSTGIKVNAIFGNYNDEDILIPRQELVAHLQEAIAAQKRADSATSGATTFFEGKNLLANKESTTLDLQADKAHELGTKIHRAFMSNIPIIVVDIAPATLVALARTNTWITNDEAWKLISPGFNNHIYAQQVRDAIATRKEDGFPFILLYASREERAILLQLC</sequence>
<keyword evidence="2" id="KW-0067">ATP-binding</keyword>
<feature type="domain" description="Histidyl tRNA synthetase-related" evidence="3">
    <location>
        <begin position="404"/>
        <end position="496"/>
    </location>
</feature>
<dbReference type="InterPro" id="IPR036621">
    <property type="entry name" value="Anticodon-bd_dom_sf"/>
</dbReference>
<dbReference type="EMBL" id="JAUEPU010000091">
    <property type="protein sequence ID" value="KAK0479051.1"/>
    <property type="molecule type" value="Genomic_DNA"/>
</dbReference>
<organism evidence="4 5">
    <name type="scientific">Armillaria luteobubalina</name>
    <dbReference type="NCBI Taxonomy" id="153913"/>
    <lineage>
        <taxon>Eukaryota</taxon>
        <taxon>Fungi</taxon>
        <taxon>Dikarya</taxon>
        <taxon>Basidiomycota</taxon>
        <taxon>Agaricomycotina</taxon>
        <taxon>Agaricomycetes</taxon>
        <taxon>Agaricomycetidae</taxon>
        <taxon>Agaricales</taxon>
        <taxon>Marasmiineae</taxon>
        <taxon>Physalacriaceae</taxon>
        <taxon>Armillaria</taxon>
    </lineage>
</organism>
<feature type="domain" description="Histidyl tRNA synthetase-related" evidence="3">
    <location>
        <begin position="268"/>
        <end position="383"/>
    </location>
</feature>
<dbReference type="GO" id="GO:0005524">
    <property type="term" value="F:ATP binding"/>
    <property type="evidence" value="ECO:0007669"/>
    <property type="project" value="UniProtKB-KW"/>
</dbReference>
<dbReference type="GO" id="GO:0005829">
    <property type="term" value="C:cytosol"/>
    <property type="evidence" value="ECO:0007669"/>
    <property type="project" value="TreeGrafter"/>
</dbReference>
<evidence type="ECO:0000256" key="1">
    <source>
        <dbReference type="ARBA" id="ARBA00022741"/>
    </source>
</evidence>